<evidence type="ECO:0000313" key="7">
    <source>
        <dbReference type="Proteomes" id="UP000044071"/>
    </source>
</evidence>
<dbReference type="PANTHER" id="PTHR38103">
    <property type="entry name" value="RECOMBINATION-ASSOCIATED PROTEIN RDGC"/>
    <property type="match status" value="1"/>
</dbReference>
<dbReference type="Pfam" id="PF04381">
    <property type="entry name" value="RdgC"/>
    <property type="match status" value="1"/>
</dbReference>
<dbReference type="OrthoDB" id="5290530at2"/>
<evidence type="ECO:0000313" key="6">
    <source>
        <dbReference type="EMBL" id="CDZ79022.1"/>
    </source>
</evidence>
<gene>
    <name evidence="6" type="primary">rdgC</name>
    <name evidence="6" type="ORF">BN59_03338</name>
</gene>
<dbReference type="GO" id="GO:0043590">
    <property type="term" value="C:bacterial nucleoid"/>
    <property type="evidence" value="ECO:0007669"/>
    <property type="project" value="TreeGrafter"/>
</dbReference>
<dbReference type="GO" id="GO:0000018">
    <property type="term" value="P:regulation of DNA recombination"/>
    <property type="evidence" value="ECO:0007669"/>
    <property type="project" value="TreeGrafter"/>
</dbReference>
<evidence type="ECO:0000256" key="2">
    <source>
        <dbReference type="ARBA" id="ARBA00008657"/>
    </source>
</evidence>
<comment type="subcellular location">
    <subcellularLocation>
        <location evidence="1">Cytoplasm</location>
        <location evidence="1">Nucleoid</location>
    </subcellularLocation>
</comment>
<dbReference type="NCBIfam" id="NF001464">
    <property type="entry name" value="PRK00321.1-5"/>
    <property type="match status" value="1"/>
</dbReference>
<name>A0A078L1B4_9GAMM</name>
<comment type="similarity">
    <text evidence="2">Belongs to the RdgC family.</text>
</comment>
<organism evidence="6 7">
    <name type="scientific">Legionella massiliensis</name>
    <dbReference type="NCBI Taxonomy" id="1034943"/>
    <lineage>
        <taxon>Bacteria</taxon>
        <taxon>Pseudomonadati</taxon>
        <taxon>Pseudomonadota</taxon>
        <taxon>Gammaproteobacteria</taxon>
        <taxon>Legionellales</taxon>
        <taxon>Legionellaceae</taxon>
        <taxon>Legionella</taxon>
    </lineage>
</organism>
<evidence type="ECO:0000256" key="5">
    <source>
        <dbReference type="ARBA" id="ARBA00023172"/>
    </source>
</evidence>
<dbReference type="InterPro" id="IPR007476">
    <property type="entry name" value="RdgC"/>
</dbReference>
<evidence type="ECO:0000256" key="4">
    <source>
        <dbReference type="ARBA" id="ARBA00022490"/>
    </source>
</evidence>
<keyword evidence="5" id="KW-0233">DNA recombination</keyword>
<protein>
    <recommendedName>
        <fullName evidence="3">Recombination-associated protein RdgC</fullName>
    </recommendedName>
</protein>
<evidence type="ECO:0000256" key="3">
    <source>
        <dbReference type="ARBA" id="ARBA00022296"/>
    </source>
</evidence>
<dbReference type="eggNOG" id="COG2974">
    <property type="taxonomic scope" value="Bacteria"/>
</dbReference>
<dbReference type="EMBL" id="CCSB01000004">
    <property type="protein sequence ID" value="CDZ79022.1"/>
    <property type="molecule type" value="Genomic_DNA"/>
</dbReference>
<reference evidence="6 7" key="1">
    <citation type="submission" date="2014-06" db="EMBL/GenBank/DDBJ databases">
        <authorList>
            <person name="Urmite Genomes Urmite Genomes"/>
        </authorList>
    </citation>
    <scope>NUCLEOTIDE SEQUENCE [LARGE SCALE GENOMIC DNA]</scope>
</reference>
<keyword evidence="4" id="KW-0963">Cytoplasm</keyword>
<evidence type="ECO:0000256" key="1">
    <source>
        <dbReference type="ARBA" id="ARBA00004453"/>
    </source>
</evidence>
<dbReference type="AlphaFoldDB" id="A0A078L1B4"/>
<dbReference type="RefSeq" id="WP_044012180.1">
    <property type="nucleotide sequence ID" value="NZ_CCVW01000004.1"/>
</dbReference>
<accession>A0A078L1B4</accession>
<dbReference type="GO" id="GO:0003690">
    <property type="term" value="F:double-stranded DNA binding"/>
    <property type="evidence" value="ECO:0007669"/>
    <property type="project" value="TreeGrafter"/>
</dbReference>
<dbReference type="STRING" id="1034943.BN59_03338"/>
<dbReference type="PANTHER" id="PTHR38103:SF1">
    <property type="entry name" value="RECOMBINATION-ASSOCIATED PROTEIN RDGC"/>
    <property type="match status" value="1"/>
</dbReference>
<dbReference type="GO" id="GO:0006310">
    <property type="term" value="P:DNA recombination"/>
    <property type="evidence" value="ECO:0007669"/>
    <property type="project" value="UniProtKB-KW"/>
</dbReference>
<keyword evidence="7" id="KW-1185">Reference proteome</keyword>
<sequence length="312" mass="35333">MWFNNALIYKYELDETVDFASLLAEEILKPCPPHARFIYGWLPAFADELVQEVAGCSLICLGKEERILPRGVINRMLAERVQAIETQQGRAIKRAEKAQIAEDLEFELLPKSFCVQKQLPALLDSVEKRLIINASSNNQASQLTSLLRKSIPGIQIEPLAHQDNLALRFAHWISDPSLLPPSFQLASDCLLFSLDDEKKRVNCKGYELPAEEILTLLSQGLAAAEISLIWNERIQFTLTHDLVFKRLKSLDYLIDEFNEIRDLEEEYQQRDAALTLLGGELRSLVNELLVNLNSNETAEENKEKAGEEVCPA</sequence>
<proteinExistence type="inferred from homology"/>
<dbReference type="Proteomes" id="UP000044071">
    <property type="component" value="Unassembled WGS sequence"/>
</dbReference>